<keyword evidence="3 4" id="KW-0732">Signal</keyword>
<dbReference type="EMBL" id="JAETXX010000004">
    <property type="protein sequence ID" value="MCF8714953.1"/>
    <property type="molecule type" value="Genomic_DNA"/>
</dbReference>
<proteinExistence type="predicted"/>
<evidence type="ECO:0000256" key="4">
    <source>
        <dbReference type="SAM" id="SignalP"/>
    </source>
</evidence>
<protein>
    <recommendedName>
        <fullName evidence="2">Curli production assembly/transport component CsgE</fullName>
    </recommendedName>
</protein>
<name>A0ABS9J3E7_9FLAO</name>
<evidence type="ECO:0000313" key="6">
    <source>
        <dbReference type="Proteomes" id="UP000829517"/>
    </source>
</evidence>
<dbReference type="Proteomes" id="UP000829517">
    <property type="component" value="Unassembled WGS sequence"/>
</dbReference>
<dbReference type="Pfam" id="PF10627">
    <property type="entry name" value="CsgE"/>
    <property type="match status" value="1"/>
</dbReference>
<feature type="signal peptide" evidence="4">
    <location>
        <begin position="1"/>
        <end position="19"/>
    </location>
</feature>
<dbReference type="RefSeq" id="WP_236958919.1">
    <property type="nucleotide sequence ID" value="NZ_JAETXX010000004.1"/>
</dbReference>
<keyword evidence="6" id="KW-1185">Reference proteome</keyword>
<organism evidence="5 6">
    <name type="scientific">Joostella atrarenae</name>
    <dbReference type="NCBI Taxonomy" id="679257"/>
    <lineage>
        <taxon>Bacteria</taxon>
        <taxon>Pseudomonadati</taxon>
        <taxon>Bacteroidota</taxon>
        <taxon>Flavobacteriia</taxon>
        <taxon>Flavobacteriales</taxon>
        <taxon>Flavobacteriaceae</taxon>
        <taxon>Joostella</taxon>
    </lineage>
</organism>
<feature type="chain" id="PRO_5046584114" description="Curli production assembly/transport component CsgE" evidence="4">
    <location>
        <begin position="20"/>
        <end position="241"/>
    </location>
</feature>
<evidence type="ECO:0000256" key="1">
    <source>
        <dbReference type="ARBA" id="ARBA00003989"/>
    </source>
</evidence>
<comment type="caution">
    <text evidence="5">The sequence shown here is derived from an EMBL/GenBank/DDBJ whole genome shotgun (WGS) entry which is preliminary data.</text>
</comment>
<evidence type="ECO:0000256" key="2">
    <source>
        <dbReference type="ARBA" id="ARBA00014024"/>
    </source>
</evidence>
<sequence>MKNFIKIILLFFPFLSVLAQNFNKEVAAEIIVKGPKEGIVFITASGKNLTNTNYSLTYEFSIIVKDAQQHIDKSTDEGRFTLEPYENKLLAETQIQKNDSLETIVLLLIYNEGKPISTKRVVLSFEEEKQVESFNKKNEGIILEGIVEEDTKTKAGKDFYGFFYQKYNMNDIKTNKIIKIEEAISFGRSTRILVKVGDVIIYQFFAQPKLDFLKAHADQAMIYLNGYLQKLEQASVGPTRY</sequence>
<comment type="function">
    <text evidence="1">May be involved in the biogenesis of curli organelles.</text>
</comment>
<gene>
    <name evidence="5" type="ORF">JM658_08950</name>
</gene>
<reference evidence="5 6" key="1">
    <citation type="submission" date="2021-01" db="EMBL/GenBank/DDBJ databases">
        <title>Genome sequencing of Joostella atrarenae M1-2 (= KCTC 23194).</title>
        <authorList>
            <person name="Zakaria M.R."/>
            <person name="Lam M.Q."/>
            <person name="Chong C.S."/>
        </authorList>
    </citation>
    <scope>NUCLEOTIDE SEQUENCE [LARGE SCALE GENOMIC DNA]</scope>
    <source>
        <strain evidence="5 6">M1-2</strain>
    </source>
</reference>
<accession>A0ABS9J3E7</accession>
<evidence type="ECO:0000313" key="5">
    <source>
        <dbReference type="EMBL" id="MCF8714953.1"/>
    </source>
</evidence>
<dbReference type="InterPro" id="IPR018900">
    <property type="entry name" value="Curli_CsgE"/>
</dbReference>
<evidence type="ECO:0000256" key="3">
    <source>
        <dbReference type="ARBA" id="ARBA00022729"/>
    </source>
</evidence>